<dbReference type="HOGENOM" id="CLU_784619_0_0_11"/>
<sequence length="353" mass="40104">MVKATQEQYRNILELIAAMEEQPGLFVTRHDVHQIKLFLTAFRTGRMWGAGRDDGFGDELVGRRFTDWVRAKYNFTDDAMGWANMLHWVYGDVDHAQARFFSDFGEYCALHPRAIATYGGPINIHNQQFCVGAERYVREQYKKHYGHPLPSEVRMTFSHSNYRNQPSADIRIAVKSDQLAEALNQICGHTVAPHYGELYVAHFSDARHWDPDITINTVTSGNLIPIPSSIEQFYSVFSEIWEFVDQHALPLANDIIEMDPRVLRHVAHCPCNRLMAAIAVAVVEKHGLLASDPLVHEVLKADDHALQGHRHVDTAPDRLPYFPDDLNRLRIFCAHGAEAALRQRISSRIVGAA</sequence>
<gene>
    <name evidence="1" type="ORF">HMPREF9997_01192</name>
</gene>
<reference evidence="1 2" key="1">
    <citation type="submission" date="2012-05" db="EMBL/GenBank/DDBJ databases">
        <authorList>
            <person name="Weinstock G."/>
            <person name="Sodergren E."/>
            <person name="Lobos E.A."/>
            <person name="Fulton L."/>
            <person name="Fulton R."/>
            <person name="Courtney L."/>
            <person name="Fronick C."/>
            <person name="O'Laughlin M."/>
            <person name="Godfrey J."/>
            <person name="Wilson R.M."/>
            <person name="Miner T."/>
            <person name="Farmer C."/>
            <person name="Delehaunty K."/>
            <person name="Cordes M."/>
            <person name="Minx P."/>
            <person name="Tomlinson C."/>
            <person name="Chen J."/>
            <person name="Wollam A."/>
            <person name="Pepin K.H."/>
            <person name="Bhonagiri V."/>
            <person name="Zhang X."/>
            <person name="Suruliraj S."/>
            <person name="Warren W."/>
            <person name="Mitreva M."/>
            <person name="Mardis E.R."/>
            <person name="Wilson R.K."/>
        </authorList>
    </citation>
    <scope>NUCLEOTIDE SEQUENCE [LARGE SCALE GENOMIC DNA]</scope>
    <source>
        <strain evidence="1 2">F0235</strain>
    </source>
</reference>
<evidence type="ECO:0000313" key="2">
    <source>
        <dbReference type="Proteomes" id="UP000010445"/>
    </source>
</evidence>
<dbReference type="AlphaFoldDB" id="L1MID9"/>
<comment type="caution">
    <text evidence="1">The sequence shown here is derived from an EMBL/GenBank/DDBJ whole genome shotgun (WGS) entry which is preliminary data.</text>
</comment>
<dbReference type="RefSeq" id="WP_006063429.1">
    <property type="nucleotide sequence ID" value="NZ_KB290831.1"/>
</dbReference>
<accession>L1MID9</accession>
<dbReference type="Proteomes" id="UP000010445">
    <property type="component" value="Unassembled WGS sequence"/>
</dbReference>
<protein>
    <submittedName>
        <fullName evidence="1">Uncharacterized protein</fullName>
    </submittedName>
</protein>
<dbReference type="EMBL" id="AMEM01000017">
    <property type="protein sequence ID" value="EKX90696.1"/>
    <property type="molecule type" value="Genomic_DNA"/>
</dbReference>
<dbReference type="PATRIC" id="fig|1035195.3.peg.1073"/>
<organism evidence="1 2">
    <name type="scientific">Corynebacterium durum F0235</name>
    <dbReference type="NCBI Taxonomy" id="1035195"/>
    <lineage>
        <taxon>Bacteria</taxon>
        <taxon>Bacillati</taxon>
        <taxon>Actinomycetota</taxon>
        <taxon>Actinomycetes</taxon>
        <taxon>Mycobacteriales</taxon>
        <taxon>Corynebacteriaceae</taxon>
        <taxon>Corynebacterium</taxon>
    </lineage>
</organism>
<dbReference type="STRING" id="1035195.HMPREF9997_01192"/>
<name>L1MID9_9CORY</name>
<proteinExistence type="predicted"/>
<keyword evidence="2" id="KW-1185">Reference proteome</keyword>
<evidence type="ECO:0000313" key="1">
    <source>
        <dbReference type="EMBL" id="EKX90696.1"/>
    </source>
</evidence>